<dbReference type="OrthoDB" id="378291at2759"/>
<accession>A0A1J1GR54</accession>
<sequence>MFTKRKIIKKNIKKNLEDDFNCNQNNIVDLGCNKENEKEPKNEQENYKEKFSLNKENHFEFETNENIKIRKKENEEKERNRGKHIDINLNENILEKESFDKNNEKNESNFSDNRDEAKKKKKKLSIIEKKKKEEISRVNKMNTSFHIYSEDDTDSYITIKKKKKASNHFQNLLTNIDGKRSIIEPYYKNNSRNVINSSKALNEEDNSNYAYISEEKHLYNKNYIQNKKENISHSYKKCNMKDKIKINNDNYIYRYENDDNNDSNNDCTSYALYGNLKLNDNNSDDNDYKKNVYNFTDNYNNKMVTKNSNDSLTHDLIQGDSYFSEINKNDFNKDTDNNSLIYNLSYIPNSAKEEMNDDNKIGNIIIDEEYSNCENIMINFENEKDDVQNEEEKKLIEEIKLKKKILRKKKELNDNMNIFEGDYISNFSIKKENNFHTSEIRNILLEDDLEVEDIYNYETVNEMKNRILIKNNRNEEIKNLYKEINTDKDYNNISTLKKDEIEFNESYEGYDIYEEEKINKIVDNKVLTELKKTSKFFYELQKSDDEYSEENCLNVKNMKKESNEDGISFSCVDDEEDFVKIDIYNKQNKILFEKIKNVFEEKAVCNLQIIKMNDYIQKLFDEYKSKTKEYDKIKELEYKNQNEFNILKSICKKRKKEIIICTIFGEFIQILINLIFEKYKYVDAALNVLFKLEQCFHLVYHNLKLYLYKEYYERFKLTFMNEYIFNSKYYKNKKERKKCDQLKNLIDNKIIKNYLSYSNISHFNEYLVNEINDDQNFDNISVLYMFDGFSSNYSTDTYSSEYDEKQKEEVKKEIEEINNKKVEDKKKKEKQKYFQTLKMKKLKENFLIGINNIFENVNHFFLNFKNVIKYFFLLKLYNYEFFKNYNCLNCFDTIFFFFVKCELLYWDPLYQFSLKKKNKIKILNYYDKAVKENSCKKSNLNDNKGKVYVSENYDNIYNEKNDFYFYSKYDSNNSNNNDISESNNEDNKSSLNSESNFSLSSSMYSNEEDCCEKNNKKNKEENINNKKEFHSFFKNEKFQKLKYKLKKNFFYNPYVKSFEWYKFIDQLIIIYDSLSEKEIMEKLYYHIYNKKVYELIEVWNPFSLKQSFNLYIIIKDFILYNCNRDILIDKIKEKINIYLTTFLQCYKNISNMQKKNIFLMRCLKILKSIKNVVFLLCDEELFDLVKRIYHDFVLPNYDNSSKFHNLILSSIVHIMHSLNIKTDDNFNDEISSILDKNNKRLNSSDFDFEKLKMLN</sequence>
<reference evidence="3" key="1">
    <citation type="submission" date="2015-04" db="EMBL/GenBank/DDBJ databases">
        <authorList>
            <consortium name="Pathogen Informatics"/>
        </authorList>
    </citation>
    <scope>NUCLEOTIDE SEQUENCE [LARGE SCALE GENOMIC DNA]</scope>
    <source>
        <strain evidence="3">8A</strain>
    </source>
</reference>
<evidence type="ECO:0000256" key="1">
    <source>
        <dbReference type="SAM" id="Coils"/>
    </source>
</evidence>
<feature type="coiled-coil region" evidence="1">
    <location>
        <begin position="800"/>
        <end position="832"/>
    </location>
</feature>
<feature type="region of interest" description="Disordered" evidence="2">
    <location>
        <begin position="98"/>
        <end position="123"/>
    </location>
</feature>
<feature type="coiled-coil region" evidence="1">
    <location>
        <begin position="370"/>
        <end position="422"/>
    </location>
</feature>
<dbReference type="EMBL" id="CVMV01000019">
    <property type="protein sequence ID" value="CRG93751.1"/>
    <property type="molecule type" value="Genomic_DNA"/>
</dbReference>
<dbReference type="Proteomes" id="UP000220797">
    <property type="component" value="Unassembled WGS sequence"/>
</dbReference>
<comment type="caution">
    <text evidence="3">The sequence shown here is derived from an EMBL/GenBank/DDBJ whole genome shotgun (WGS) entry which is preliminary data.</text>
</comment>
<gene>
    <name evidence="3" type="ORF">PGAL8A_00145700</name>
</gene>
<name>A0A1J1GR54_PLAGA</name>
<feature type="compositionally biased region" description="Basic and acidic residues" evidence="2">
    <location>
        <begin position="98"/>
        <end position="118"/>
    </location>
</feature>
<dbReference type="GeneID" id="39729981"/>
<dbReference type="RefSeq" id="XP_028526573.1">
    <property type="nucleotide sequence ID" value="XM_028674997.1"/>
</dbReference>
<evidence type="ECO:0000256" key="2">
    <source>
        <dbReference type="SAM" id="MobiDB-lite"/>
    </source>
</evidence>
<feature type="region of interest" description="Disordered" evidence="2">
    <location>
        <begin position="976"/>
        <end position="1001"/>
    </location>
</feature>
<dbReference type="VEuPathDB" id="PlasmoDB:PGAL8A_00145700"/>
<keyword evidence="1" id="KW-0175">Coiled coil</keyword>
<dbReference type="AlphaFoldDB" id="A0A1J1GR54"/>
<dbReference type="OMA" id="KFMDELM"/>
<organism evidence="3 4">
    <name type="scientific">Plasmodium gallinaceum</name>
    <dbReference type="NCBI Taxonomy" id="5849"/>
    <lineage>
        <taxon>Eukaryota</taxon>
        <taxon>Sar</taxon>
        <taxon>Alveolata</taxon>
        <taxon>Apicomplexa</taxon>
        <taxon>Aconoidasida</taxon>
        <taxon>Haemosporida</taxon>
        <taxon>Plasmodiidae</taxon>
        <taxon>Plasmodium</taxon>
        <taxon>Plasmodium (Haemamoeba)</taxon>
    </lineage>
</organism>
<evidence type="ECO:0000313" key="4">
    <source>
        <dbReference type="Proteomes" id="UP000220797"/>
    </source>
</evidence>
<feature type="compositionally biased region" description="Low complexity" evidence="2">
    <location>
        <begin position="989"/>
        <end position="1001"/>
    </location>
</feature>
<proteinExistence type="predicted"/>
<evidence type="ECO:0000313" key="3">
    <source>
        <dbReference type="EMBL" id="CRG93751.1"/>
    </source>
</evidence>
<keyword evidence="4" id="KW-1185">Reference proteome</keyword>
<protein>
    <submittedName>
        <fullName evidence="3">Uncharacterized protein</fullName>
    </submittedName>
</protein>